<sequence>MSAAAGAMEDFQGTAPAESIWDVTLTCLKHVPQDRASKKEKKKKDKKTQRSCASCSEIRAHFDFEVMSAQPFTTGQEATTSQVNGFVRPQEGESSSGNADRGEFLGSAVNSLQTAVLPDVDQGRVHGVGAEVPVVGETSVQVETAAEAPGEGERVAMDSAIFGPPPQEAQAGVQIGHQVPANAVGLAGQVAGADLPMAGAVNGGAGGVGTDFHTPRSTMGSQMAGFATSRGGRRLVPVEDRLISMRERIQLWRSRLKSKGRWVASLIGYPKWKTIMPDFRESCLKKEASRQQRARVRCILIKYLLVIPLFFERLLEEPEVIMEKAKEHQRGEARHGARSGKGLQPSSLLGLLPILQPSCQLRRLLRSQGVMKQESLQPWVLVDLKALSKGDAEGESPEVVKTAVTTLPTLGLSYQVREAIANEIDGDRGSFSKGWGGQPVLSWEALLQAAAKVAGVPPEAKAPSLNVLAIRAGGTDGASDVGAYALVDSGATHPLRRAADLNEWAAASPVVVHLAGGEVVELRMNHPQGLQGDVLNLRVKDGCPEITEQQALSLIARIEDKKLEGLRVATEAQFAIRQAPFFEDLPPEVLYGLCEADPIDNGFAVLELDVEQGKTHNMYDPLTWRALEWGARMGSPEALRSPDYLYGGRVQLDAFPPVRSPPSVWTKEFSEQVAIAIREQRLAPRMLKMSAEQWKEHVRNGHLLFRSDCMTCVTAGATGRRQSRVEHPTCFVLSADVSGPLKIPGLDPDARGAFPKPHKYMFVAKLRIPRTFVDDGRGVGLEYDPGEPEADITPEEEAFDFVDPAPEADKPVVASQEDEEDLHPAEEDDEGGAPEGRLSPEDDLDSTGPDTVNLIFATALTDNKGSTVLEAIQDVVTYCWALNIPILRFHCDRGMEFYAKATRQWIKFHGMRLIFRVPPADDFAKRSTYDLPWVAELFVRAIRERRRWRSGCGGGGAQQWNMFFPLSEGEPQTVPKVMIASCDGVPTIAKTEVTYTKNIEALLESLDGPLTVVHTVDPSEASECFHKCEAAALKELKSFDAAAKKVQSTDPDVVQELKCGKAKLVPMKIVYTVKPPSEEAMLKGELFRRKVRIVACGNMVADTGEETYAGAAPAEVVRSSLSVSSLRGWDAAVLDVTAAFLQTPLSEVQCRQRIFGQPPRVLARSGLCHHLELWEFTHAVYGLRESPRCWGEFRDTRLAQLNIIVDGKRIKLLQCRVEGDEDETIFSVEELRAAQQLAGEVLWLSQRTRRAVDVATKRLQYLQGTMSYSIRVNTRQQRIEGVETSLSKSLDAATPVSISESTSILEILDESLWKPEWLEDFKSVLASKTGVDAADMPSRAVQQDYILLPKYLTADLWEGLLQPEGHPRERMLEQLCKHAARLGLRNPSEASNAIILALVYGLTSKPELSVHDMADLLKTKRGVIKKFLQAAGKCALHLTVLPKDFVDLPSEFAQLAFADKKPAAAQREVQLESMMAMWPLRGTNKVLQKGSSSLALGGSGAVSSQMSGSDMGQFAASFATTFLATQANMQPASSASLSLPIQYLEPNHKRQRLLALKDREPEDPPCALPSSADLPEKSNAKAEEPSRAVEDLKEQACREQTAQPFNVSLVLDDVCYALLPHVKKGVSRDKLWEIREDLMKKFAASS</sequence>
<proteinExistence type="predicted"/>
<feature type="region of interest" description="Disordered" evidence="1">
    <location>
        <begin position="810"/>
        <end position="847"/>
    </location>
</feature>
<organism evidence="2 3">
    <name type="scientific">Symbiodinium microadriaticum</name>
    <name type="common">Dinoflagellate</name>
    <name type="synonym">Zooxanthella microadriatica</name>
    <dbReference type="NCBI Taxonomy" id="2951"/>
    <lineage>
        <taxon>Eukaryota</taxon>
        <taxon>Sar</taxon>
        <taxon>Alveolata</taxon>
        <taxon>Dinophyceae</taxon>
        <taxon>Suessiales</taxon>
        <taxon>Symbiodiniaceae</taxon>
        <taxon>Symbiodinium</taxon>
    </lineage>
</organism>
<feature type="compositionally biased region" description="Basic and acidic residues" evidence="1">
    <location>
        <begin position="1574"/>
        <end position="1584"/>
    </location>
</feature>
<reference evidence="2 3" key="1">
    <citation type="submission" date="2016-02" db="EMBL/GenBank/DDBJ databases">
        <title>Genome analysis of coral dinoflagellate symbionts highlights evolutionary adaptations to a symbiotic lifestyle.</title>
        <authorList>
            <person name="Aranda M."/>
            <person name="Li Y."/>
            <person name="Liew Y.J."/>
            <person name="Baumgarten S."/>
            <person name="Simakov O."/>
            <person name="Wilson M."/>
            <person name="Piel J."/>
            <person name="Ashoor H."/>
            <person name="Bougouffa S."/>
            <person name="Bajic V.B."/>
            <person name="Ryu T."/>
            <person name="Ravasi T."/>
            <person name="Bayer T."/>
            <person name="Micklem G."/>
            <person name="Kim H."/>
            <person name="Bhak J."/>
            <person name="Lajeunesse T.C."/>
            <person name="Voolstra C.R."/>
        </authorList>
    </citation>
    <scope>NUCLEOTIDE SEQUENCE [LARGE SCALE GENOMIC DNA]</scope>
    <source>
        <strain evidence="2 3">CCMP2467</strain>
    </source>
</reference>
<evidence type="ECO:0008006" key="4">
    <source>
        <dbReference type="Google" id="ProtNLM"/>
    </source>
</evidence>
<keyword evidence="3" id="KW-1185">Reference proteome</keyword>
<name>A0A1Q9CG89_SYMMI</name>
<dbReference type="Proteomes" id="UP000186817">
    <property type="component" value="Unassembled WGS sequence"/>
</dbReference>
<evidence type="ECO:0000313" key="3">
    <source>
        <dbReference type="Proteomes" id="UP000186817"/>
    </source>
</evidence>
<feature type="region of interest" description="Disordered" evidence="1">
    <location>
        <begin position="1559"/>
        <end position="1584"/>
    </location>
</feature>
<comment type="caution">
    <text evidence="2">The sequence shown here is derived from an EMBL/GenBank/DDBJ whole genome shotgun (WGS) entry which is preliminary data.</text>
</comment>
<protein>
    <recommendedName>
        <fullName evidence="4">Integrase catalytic domain-containing protein</fullName>
    </recommendedName>
</protein>
<evidence type="ECO:0000256" key="1">
    <source>
        <dbReference type="SAM" id="MobiDB-lite"/>
    </source>
</evidence>
<evidence type="ECO:0000313" key="2">
    <source>
        <dbReference type="EMBL" id="OLP81944.1"/>
    </source>
</evidence>
<dbReference type="OrthoDB" id="425377at2759"/>
<accession>A0A1Q9CG89</accession>
<feature type="compositionally biased region" description="Acidic residues" evidence="1">
    <location>
        <begin position="816"/>
        <end position="832"/>
    </location>
</feature>
<gene>
    <name evidence="2" type="ORF">AK812_SmicGene37448</name>
</gene>
<dbReference type="EMBL" id="LSRX01001236">
    <property type="protein sequence ID" value="OLP81944.1"/>
    <property type="molecule type" value="Genomic_DNA"/>
</dbReference>